<protein>
    <submittedName>
        <fullName evidence="3">ATP-binding protein</fullName>
    </submittedName>
</protein>
<organism evidence="3 4">
    <name type="scientific">Paenibacillus paeoniae</name>
    <dbReference type="NCBI Taxonomy" id="2292705"/>
    <lineage>
        <taxon>Bacteria</taxon>
        <taxon>Bacillati</taxon>
        <taxon>Bacillota</taxon>
        <taxon>Bacilli</taxon>
        <taxon>Bacillales</taxon>
        <taxon>Paenibacillaceae</taxon>
        <taxon>Paenibacillus</taxon>
    </lineage>
</organism>
<dbReference type="Gene3D" id="3.40.50.300">
    <property type="entry name" value="P-loop containing nucleotide triphosphate hydrolases"/>
    <property type="match status" value="1"/>
</dbReference>
<comment type="similarity">
    <text evidence="1">Belongs to the AAA ATPase family.</text>
</comment>
<dbReference type="GO" id="GO:0016887">
    <property type="term" value="F:ATP hydrolysis activity"/>
    <property type="evidence" value="ECO:0007669"/>
    <property type="project" value="InterPro"/>
</dbReference>
<dbReference type="PANTHER" id="PTHR23077">
    <property type="entry name" value="AAA-FAMILY ATPASE"/>
    <property type="match status" value="1"/>
</dbReference>
<accession>A0A371PF13</accession>
<sequence length="426" mass="48801">MSSERASFIAPSGQGPVSIGKTYFDYAETVRRIFRYLEERFGGAFRLYYQEDSNDMWDSLEEDVRRGYPGVEHAASLYDLVETDVFRYESDTAMSPRQGSYEIRPAVRNNLLLYPAFQVAFARVPKEMNHGLGYENLIFAASEESMGEFLADMRQRQLAERKIMLYSDTRDGLEREHLSATHPVARSDVFMDETLKAHIYRSVDEFFDKEGSFFETYNIPYKRGILLYGKPGNGKTTLVKSISGTVSAPVTYWQITEYTNSESISEVFSAAVRMAPMVLVIEDIDSMPESCRSYFLNILDGVASKEGIFLIGTTNYPERIDPALMNRAGRFDRAYEVKSPDQSMRLDYLQRKGMAQLVDQETLAEAARRTDGFTFAQLGELYVSAALQKHYENEVRLMDMINEMNSDYSKSRSGDWMKDRNTMGFM</sequence>
<dbReference type="InterPro" id="IPR003593">
    <property type="entry name" value="AAA+_ATPase"/>
</dbReference>
<dbReference type="EMBL" id="QUBQ01000003">
    <property type="protein sequence ID" value="REK74485.1"/>
    <property type="molecule type" value="Genomic_DNA"/>
</dbReference>
<dbReference type="GO" id="GO:0005524">
    <property type="term" value="F:ATP binding"/>
    <property type="evidence" value="ECO:0007669"/>
    <property type="project" value="UniProtKB-KW"/>
</dbReference>
<dbReference type="PROSITE" id="PS00674">
    <property type="entry name" value="AAA"/>
    <property type="match status" value="1"/>
</dbReference>
<dbReference type="InterPro" id="IPR027417">
    <property type="entry name" value="P-loop_NTPase"/>
</dbReference>
<evidence type="ECO:0000256" key="1">
    <source>
        <dbReference type="RuleBase" id="RU003651"/>
    </source>
</evidence>
<comment type="caution">
    <text evidence="3">The sequence shown here is derived from an EMBL/GenBank/DDBJ whole genome shotgun (WGS) entry which is preliminary data.</text>
</comment>
<evidence type="ECO:0000313" key="3">
    <source>
        <dbReference type="EMBL" id="REK74485.1"/>
    </source>
</evidence>
<feature type="domain" description="AAA+ ATPase" evidence="2">
    <location>
        <begin position="221"/>
        <end position="341"/>
    </location>
</feature>
<dbReference type="PANTHER" id="PTHR23077:SF198">
    <property type="entry name" value="ATP-DEPENDENT ZINC METALLOPROTEASE FTSH"/>
    <property type="match status" value="1"/>
</dbReference>
<evidence type="ECO:0000313" key="4">
    <source>
        <dbReference type="Proteomes" id="UP000261905"/>
    </source>
</evidence>
<dbReference type="InterPro" id="IPR050168">
    <property type="entry name" value="AAA_ATPase_domain"/>
</dbReference>
<dbReference type="CDD" id="cd19481">
    <property type="entry name" value="RecA-like_protease"/>
    <property type="match status" value="1"/>
</dbReference>
<dbReference type="InterPro" id="IPR003959">
    <property type="entry name" value="ATPase_AAA_core"/>
</dbReference>
<name>A0A371PF13_9BACL</name>
<dbReference type="Proteomes" id="UP000261905">
    <property type="component" value="Unassembled WGS sequence"/>
</dbReference>
<dbReference type="SMART" id="SM00382">
    <property type="entry name" value="AAA"/>
    <property type="match status" value="1"/>
</dbReference>
<gene>
    <name evidence="3" type="ORF">DX130_17265</name>
</gene>
<keyword evidence="1" id="KW-0547">Nucleotide-binding</keyword>
<keyword evidence="1 3" id="KW-0067">ATP-binding</keyword>
<dbReference type="Gene3D" id="1.10.8.60">
    <property type="match status" value="1"/>
</dbReference>
<proteinExistence type="inferred from homology"/>
<dbReference type="OrthoDB" id="9806903at2"/>
<dbReference type="SUPFAM" id="SSF52540">
    <property type="entry name" value="P-loop containing nucleoside triphosphate hydrolases"/>
    <property type="match status" value="1"/>
</dbReference>
<reference evidence="3 4" key="1">
    <citation type="submission" date="2018-08" db="EMBL/GenBank/DDBJ databases">
        <title>Paenibacillus sp. M4BSY-1, whole genome shotgun sequence.</title>
        <authorList>
            <person name="Tuo L."/>
        </authorList>
    </citation>
    <scope>NUCLEOTIDE SEQUENCE [LARGE SCALE GENOMIC DNA]</scope>
    <source>
        <strain evidence="3 4">M4BSY-1</strain>
    </source>
</reference>
<dbReference type="Pfam" id="PF00004">
    <property type="entry name" value="AAA"/>
    <property type="match status" value="1"/>
</dbReference>
<keyword evidence="4" id="KW-1185">Reference proteome</keyword>
<evidence type="ECO:0000259" key="2">
    <source>
        <dbReference type="SMART" id="SM00382"/>
    </source>
</evidence>
<dbReference type="InterPro" id="IPR003960">
    <property type="entry name" value="ATPase_AAA_CS"/>
</dbReference>
<dbReference type="AlphaFoldDB" id="A0A371PF13"/>